<dbReference type="Proteomes" id="UP000253919">
    <property type="component" value="Unassembled WGS sequence"/>
</dbReference>
<dbReference type="AlphaFoldDB" id="A0A369QKS3"/>
<proteinExistence type="predicted"/>
<organism evidence="1 2">
    <name type="scientific">Adhaeribacter pallidiroseus</name>
    <dbReference type="NCBI Taxonomy" id="2072847"/>
    <lineage>
        <taxon>Bacteria</taxon>
        <taxon>Pseudomonadati</taxon>
        <taxon>Bacteroidota</taxon>
        <taxon>Cytophagia</taxon>
        <taxon>Cytophagales</taxon>
        <taxon>Hymenobacteraceae</taxon>
        <taxon>Adhaeribacter</taxon>
    </lineage>
</organism>
<evidence type="ECO:0000313" key="2">
    <source>
        <dbReference type="Proteomes" id="UP000253919"/>
    </source>
</evidence>
<dbReference type="EMBL" id="QASA01000001">
    <property type="protein sequence ID" value="RDC62868.1"/>
    <property type="molecule type" value="Genomic_DNA"/>
</dbReference>
<comment type="caution">
    <text evidence="1">The sequence shown here is derived from an EMBL/GenBank/DDBJ whole genome shotgun (WGS) entry which is preliminary data.</text>
</comment>
<name>A0A369QKS3_9BACT</name>
<accession>A0A369QKS3</accession>
<gene>
    <name evidence="1" type="ORF">AHMF7616_01467</name>
</gene>
<sequence length="186" mass="20758">MIFSTLMGKITYLLRQEYLILASSKPYTSSIYKTIQTQIVKPMKNQKSTQSEITRDCTNFKNYLKNQFEVENFGEFICTYTFPIAEMEALKEAAAQLGKKPVSLRLYYGCNADGTGHKLYMSLLDNQGKIIVDSSTLSNNNVNKTILNETELAEVSLNGGSVMALNSERKCPPGGTSDSFIQTLFA</sequence>
<keyword evidence="2" id="KW-1185">Reference proteome</keyword>
<reference evidence="1 2" key="1">
    <citation type="submission" date="2018-04" db="EMBL/GenBank/DDBJ databases">
        <title>Adhaeribacter sp. HMF7616 genome sequencing and assembly.</title>
        <authorList>
            <person name="Kang H."/>
            <person name="Kang J."/>
            <person name="Cha I."/>
            <person name="Kim H."/>
            <person name="Joh K."/>
        </authorList>
    </citation>
    <scope>NUCLEOTIDE SEQUENCE [LARGE SCALE GENOMIC DNA]</scope>
    <source>
        <strain evidence="1 2">HMF7616</strain>
    </source>
</reference>
<evidence type="ECO:0000313" key="1">
    <source>
        <dbReference type="EMBL" id="RDC62868.1"/>
    </source>
</evidence>
<protein>
    <submittedName>
        <fullName evidence="1">Uncharacterized protein</fullName>
    </submittedName>
</protein>